<dbReference type="Proteomes" id="UP000001307">
    <property type="component" value="Unassembled WGS sequence"/>
</dbReference>
<keyword evidence="2" id="KW-1185">Reference proteome</keyword>
<dbReference type="EMBL" id="FN653233">
    <property type="protein sequence ID" value="CBY13916.1"/>
    <property type="molecule type" value="Genomic_DNA"/>
</dbReference>
<dbReference type="InParanoid" id="E4XW61"/>
<gene>
    <name evidence="1" type="ORF">GSOID_T00006872001</name>
</gene>
<evidence type="ECO:0000313" key="2">
    <source>
        <dbReference type="Proteomes" id="UP000001307"/>
    </source>
</evidence>
<organism evidence="1">
    <name type="scientific">Oikopleura dioica</name>
    <name type="common">Tunicate</name>
    <dbReference type="NCBI Taxonomy" id="34765"/>
    <lineage>
        <taxon>Eukaryota</taxon>
        <taxon>Metazoa</taxon>
        <taxon>Chordata</taxon>
        <taxon>Tunicata</taxon>
        <taxon>Appendicularia</taxon>
        <taxon>Copelata</taxon>
        <taxon>Oikopleuridae</taxon>
        <taxon>Oikopleura</taxon>
    </lineage>
</organism>
<name>E4XW61_OIKDI</name>
<dbReference type="AlphaFoldDB" id="E4XW61"/>
<proteinExistence type="predicted"/>
<accession>E4XW61</accession>
<evidence type="ECO:0000313" key="1">
    <source>
        <dbReference type="EMBL" id="CBY13916.1"/>
    </source>
</evidence>
<sequence length="107" mass="12107">MDAFSGTNLVGNFFESLPLTQDSSQFWSETVGINELKFYGSEGHVVKHMLVASDKFNFRKEISKMINEECENCQNFDVTFLSSLNSLEREKCGEYLRADSNTRSSSG</sequence>
<protein>
    <submittedName>
        <fullName evidence="1">Uncharacterized protein</fullName>
    </submittedName>
</protein>
<reference evidence="1" key="1">
    <citation type="journal article" date="2010" name="Science">
        <title>Plasticity of animal genome architecture unmasked by rapid evolution of a pelagic tunicate.</title>
        <authorList>
            <person name="Denoeud F."/>
            <person name="Henriet S."/>
            <person name="Mungpakdee S."/>
            <person name="Aury J.M."/>
            <person name="Da Silva C."/>
            <person name="Brinkmann H."/>
            <person name="Mikhaleva J."/>
            <person name="Olsen L.C."/>
            <person name="Jubin C."/>
            <person name="Canestro C."/>
            <person name="Bouquet J.M."/>
            <person name="Danks G."/>
            <person name="Poulain J."/>
            <person name="Campsteijn C."/>
            <person name="Adamski M."/>
            <person name="Cross I."/>
            <person name="Yadetie F."/>
            <person name="Muffato M."/>
            <person name="Louis A."/>
            <person name="Butcher S."/>
            <person name="Tsagkogeorga G."/>
            <person name="Konrad A."/>
            <person name="Singh S."/>
            <person name="Jensen M.F."/>
            <person name="Cong E.H."/>
            <person name="Eikeseth-Otteraa H."/>
            <person name="Noel B."/>
            <person name="Anthouard V."/>
            <person name="Porcel B.M."/>
            <person name="Kachouri-Lafond R."/>
            <person name="Nishino A."/>
            <person name="Ugolini M."/>
            <person name="Chourrout P."/>
            <person name="Nishida H."/>
            <person name="Aasland R."/>
            <person name="Huzurbazar S."/>
            <person name="Westhof E."/>
            <person name="Delsuc F."/>
            <person name="Lehrach H."/>
            <person name="Reinhardt R."/>
            <person name="Weissenbach J."/>
            <person name="Roy S.W."/>
            <person name="Artiguenave F."/>
            <person name="Postlethwait J.H."/>
            <person name="Manak J.R."/>
            <person name="Thompson E.M."/>
            <person name="Jaillon O."/>
            <person name="Du Pasquier L."/>
            <person name="Boudinot P."/>
            <person name="Liberles D.A."/>
            <person name="Volff J.N."/>
            <person name="Philippe H."/>
            <person name="Lenhard B."/>
            <person name="Roest Crollius H."/>
            <person name="Wincker P."/>
            <person name="Chourrout D."/>
        </authorList>
    </citation>
    <scope>NUCLEOTIDE SEQUENCE [LARGE SCALE GENOMIC DNA]</scope>
</reference>